<feature type="transmembrane region" description="Helical" evidence="10">
    <location>
        <begin position="88"/>
        <end position="110"/>
    </location>
</feature>
<dbReference type="Proteomes" id="UP001230933">
    <property type="component" value="Chromosome"/>
</dbReference>
<evidence type="ECO:0000256" key="7">
    <source>
        <dbReference type="ARBA" id="ARBA00035120"/>
    </source>
</evidence>
<dbReference type="AlphaFoldDB" id="A0A0C3ABG2"/>
<dbReference type="RefSeq" id="WP_019747865.1">
    <property type="nucleotide sequence ID" value="NZ_CP011295.1"/>
</dbReference>
<keyword evidence="10" id="KW-0479">Metal-binding</keyword>
<gene>
    <name evidence="10" type="primary">fluC</name>
    <name evidence="10 12" type="synonym">crcB</name>
    <name evidence="11" type="ORF">BS297_23240</name>
    <name evidence="12" type="ORF">QIE55_11770</name>
</gene>
<feature type="binding site" evidence="10">
    <location>
        <position position="67"/>
    </location>
    <ligand>
        <name>Na(+)</name>
        <dbReference type="ChEBI" id="CHEBI:29101"/>
        <note>structural</note>
    </ligand>
</feature>
<dbReference type="InterPro" id="IPR003691">
    <property type="entry name" value="FluC"/>
</dbReference>
<dbReference type="GO" id="GO:0062054">
    <property type="term" value="F:fluoride channel activity"/>
    <property type="evidence" value="ECO:0007669"/>
    <property type="project" value="UniProtKB-UniRule"/>
</dbReference>
<organism evidence="11 13">
    <name type="scientific">Rhodococcus erythropolis</name>
    <name type="common">Arthrobacter picolinophilus</name>
    <dbReference type="NCBI Taxonomy" id="1833"/>
    <lineage>
        <taxon>Bacteria</taxon>
        <taxon>Bacillati</taxon>
        <taxon>Actinomycetota</taxon>
        <taxon>Actinomycetes</taxon>
        <taxon>Mycobacteriales</taxon>
        <taxon>Nocardiaceae</taxon>
        <taxon>Rhodococcus</taxon>
        <taxon>Rhodococcus erythropolis group</taxon>
    </lineage>
</organism>
<evidence type="ECO:0000256" key="1">
    <source>
        <dbReference type="ARBA" id="ARBA00004651"/>
    </source>
</evidence>
<evidence type="ECO:0000256" key="10">
    <source>
        <dbReference type="HAMAP-Rule" id="MF_00454"/>
    </source>
</evidence>
<comment type="activity regulation">
    <text evidence="10">Na(+) is not transported, but it plays an essential structural role and its presence is essential for fluoride channel function.</text>
</comment>
<dbReference type="NCBIfam" id="NF010807">
    <property type="entry name" value="PRK14211.1"/>
    <property type="match status" value="1"/>
</dbReference>
<dbReference type="PANTHER" id="PTHR28259:SF1">
    <property type="entry name" value="FLUORIDE EXPORT PROTEIN 1-RELATED"/>
    <property type="match status" value="1"/>
</dbReference>
<comment type="catalytic activity">
    <reaction evidence="8">
        <text>fluoride(in) = fluoride(out)</text>
        <dbReference type="Rhea" id="RHEA:76159"/>
        <dbReference type="ChEBI" id="CHEBI:17051"/>
    </reaction>
    <physiologicalReaction direction="left-to-right" evidence="8">
        <dbReference type="Rhea" id="RHEA:76160"/>
    </physiologicalReaction>
</comment>
<evidence type="ECO:0000313" key="12">
    <source>
        <dbReference type="EMBL" id="WGV51846.1"/>
    </source>
</evidence>
<comment type="function">
    <text evidence="9 10">Fluoride-specific ion channel. Important for reducing fluoride concentration in the cell, thus reducing its toxicity.</text>
</comment>
<evidence type="ECO:0000313" key="13">
    <source>
        <dbReference type="Proteomes" id="UP000325576"/>
    </source>
</evidence>
<reference evidence="11 13" key="1">
    <citation type="journal article" date="2017" name="Poromechanics V (2013)">
        <title>Genomic Characterization of the Arsenic-Tolerant Actinobacterium, &lt;i&gt;Rhodococcus erythropolis&lt;/i&gt; S43.</title>
        <authorList>
            <person name="Retamal-Morales G."/>
            <person name="Mehnert M."/>
            <person name="Schwabe R."/>
            <person name="Tischler D."/>
            <person name="Schloemann M."/>
            <person name="Levican G.J."/>
        </authorList>
    </citation>
    <scope>NUCLEOTIDE SEQUENCE [LARGE SCALE GENOMIC DNA]</scope>
    <source>
        <strain evidence="11 13">S43</strain>
    </source>
</reference>
<accession>A0A0C3ABG2</accession>
<evidence type="ECO:0000256" key="5">
    <source>
        <dbReference type="ARBA" id="ARBA00023136"/>
    </source>
</evidence>
<proteinExistence type="inferred from homology"/>
<dbReference type="EMBL" id="CP124545">
    <property type="protein sequence ID" value="WGV51846.1"/>
    <property type="molecule type" value="Genomic_DNA"/>
</dbReference>
<dbReference type="GO" id="GO:0005886">
    <property type="term" value="C:plasma membrane"/>
    <property type="evidence" value="ECO:0007669"/>
    <property type="project" value="UniProtKB-SubCell"/>
</dbReference>
<keyword evidence="10" id="KW-0915">Sodium</keyword>
<dbReference type="GeneID" id="57487624"/>
<feature type="transmembrane region" description="Helical" evidence="10">
    <location>
        <begin position="30"/>
        <end position="51"/>
    </location>
</feature>
<protein>
    <recommendedName>
        <fullName evidence="10">Fluoride-specific ion channel FluC</fullName>
    </recommendedName>
</protein>
<dbReference type="EMBL" id="MRBO01000617">
    <property type="protein sequence ID" value="KAB2582926.1"/>
    <property type="molecule type" value="Genomic_DNA"/>
</dbReference>
<dbReference type="PANTHER" id="PTHR28259">
    <property type="entry name" value="FLUORIDE EXPORT PROTEIN 1-RELATED"/>
    <property type="match status" value="1"/>
</dbReference>
<keyword evidence="5 10" id="KW-0472">Membrane</keyword>
<dbReference type="NCBIfam" id="TIGR00494">
    <property type="entry name" value="crcB"/>
    <property type="match status" value="1"/>
</dbReference>
<dbReference type="Pfam" id="PF02537">
    <property type="entry name" value="CRCB"/>
    <property type="match status" value="1"/>
</dbReference>
<evidence type="ECO:0000256" key="6">
    <source>
        <dbReference type="ARBA" id="ARBA00023303"/>
    </source>
</evidence>
<sequence>MTVLLVALGGGAGASGRYLLARYVPAYKGFPAATFAANVIGCFLLGLFTGAALSTEMAALLATGFCGGLSTYSTFANENVGMVERRQTALSLIYIVVSLIVGLSAAWLGIQITD</sequence>
<name>A0A0C3ABG2_RHOER</name>
<evidence type="ECO:0000256" key="4">
    <source>
        <dbReference type="ARBA" id="ARBA00022989"/>
    </source>
</evidence>
<keyword evidence="3 10" id="KW-0812">Transmembrane</keyword>
<evidence type="ECO:0000313" key="11">
    <source>
        <dbReference type="EMBL" id="KAB2582926.1"/>
    </source>
</evidence>
<keyword evidence="10" id="KW-0813">Transport</keyword>
<comment type="similarity">
    <text evidence="7 10">Belongs to the fluoride channel Fluc/FEX (TC 1.A.43) family.</text>
</comment>
<keyword evidence="2 10" id="KW-1003">Cell membrane</keyword>
<reference evidence="12" key="2">
    <citation type="submission" date="2023-08" db="EMBL/GenBank/DDBJ databases">
        <title>Isolation and Characterization of Rhodococcus erythropolis MGMM8.</title>
        <authorList>
            <person name="Diabankana R.G.C."/>
            <person name="Afordoanyi D.M."/>
            <person name="Validov S.Z."/>
        </authorList>
    </citation>
    <scope>NUCLEOTIDE SEQUENCE</scope>
    <source>
        <strain evidence="12">MGMM8</strain>
    </source>
</reference>
<evidence type="ECO:0000256" key="8">
    <source>
        <dbReference type="ARBA" id="ARBA00035585"/>
    </source>
</evidence>
<dbReference type="HAMAP" id="MF_00454">
    <property type="entry name" value="FluC"/>
    <property type="match status" value="1"/>
</dbReference>
<dbReference type="GO" id="GO:0140114">
    <property type="term" value="P:cellular detoxification of fluoride"/>
    <property type="evidence" value="ECO:0007669"/>
    <property type="project" value="UniProtKB-UniRule"/>
</dbReference>
<feature type="binding site" evidence="10">
    <location>
        <position position="70"/>
    </location>
    <ligand>
        <name>Na(+)</name>
        <dbReference type="ChEBI" id="CHEBI:29101"/>
        <note>structural</note>
    </ligand>
</feature>
<evidence type="ECO:0000256" key="3">
    <source>
        <dbReference type="ARBA" id="ARBA00022692"/>
    </source>
</evidence>
<dbReference type="Proteomes" id="UP000325576">
    <property type="component" value="Unassembled WGS sequence"/>
</dbReference>
<feature type="transmembrane region" description="Helical" evidence="10">
    <location>
        <begin position="58"/>
        <end position="76"/>
    </location>
</feature>
<evidence type="ECO:0000256" key="9">
    <source>
        <dbReference type="ARBA" id="ARBA00049940"/>
    </source>
</evidence>
<keyword evidence="10" id="KW-0406">Ion transport</keyword>
<dbReference type="GO" id="GO:0046872">
    <property type="term" value="F:metal ion binding"/>
    <property type="evidence" value="ECO:0007669"/>
    <property type="project" value="UniProtKB-KW"/>
</dbReference>
<keyword evidence="6 10" id="KW-0407">Ion channel</keyword>
<keyword evidence="4 10" id="KW-1133">Transmembrane helix</keyword>
<evidence type="ECO:0000256" key="2">
    <source>
        <dbReference type="ARBA" id="ARBA00022475"/>
    </source>
</evidence>
<dbReference type="KEGG" id="reb:XU06_11095"/>
<comment type="subcellular location">
    <subcellularLocation>
        <location evidence="1 10">Cell membrane</location>
        <topology evidence="1 10">Multi-pass membrane protein</topology>
    </subcellularLocation>
</comment>